<organism evidence="1 2">
    <name type="scientific">Candidatus Daviesbacteria bacterium RIFCSPLOWO2_02_FULL_36_7</name>
    <dbReference type="NCBI Taxonomy" id="1797792"/>
    <lineage>
        <taxon>Bacteria</taxon>
        <taxon>Candidatus Daviesiibacteriota</taxon>
    </lineage>
</organism>
<dbReference type="AlphaFoldDB" id="A0A1F5MHH0"/>
<gene>
    <name evidence="1" type="ORF">A3I48_02630</name>
</gene>
<evidence type="ECO:0000313" key="2">
    <source>
        <dbReference type="Proteomes" id="UP000178859"/>
    </source>
</evidence>
<dbReference type="Proteomes" id="UP000178859">
    <property type="component" value="Unassembled WGS sequence"/>
</dbReference>
<evidence type="ECO:0000313" key="1">
    <source>
        <dbReference type="EMBL" id="OGE64815.1"/>
    </source>
</evidence>
<proteinExistence type="predicted"/>
<protein>
    <submittedName>
        <fullName evidence="1">Uncharacterized protein</fullName>
    </submittedName>
</protein>
<reference evidence="1 2" key="1">
    <citation type="journal article" date="2016" name="Nat. Commun.">
        <title>Thousands of microbial genomes shed light on interconnected biogeochemical processes in an aquifer system.</title>
        <authorList>
            <person name="Anantharaman K."/>
            <person name="Brown C.T."/>
            <person name="Hug L.A."/>
            <person name="Sharon I."/>
            <person name="Castelle C.J."/>
            <person name="Probst A.J."/>
            <person name="Thomas B.C."/>
            <person name="Singh A."/>
            <person name="Wilkins M.J."/>
            <person name="Karaoz U."/>
            <person name="Brodie E.L."/>
            <person name="Williams K.H."/>
            <person name="Hubbard S.S."/>
            <person name="Banfield J.F."/>
        </authorList>
    </citation>
    <scope>NUCLEOTIDE SEQUENCE [LARGE SCALE GENOMIC DNA]</scope>
</reference>
<name>A0A1F5MHH0_9BACT</name>
<sequence length="222" mass="24835">MPKLPSLFDSFDNLDQILPEDIASFLKPVPQLTQLEDYLANRILYPQVIPQTAFDMQIDLSILREALKMNGPKSGMDKNNALLGSNPFLNIILRKLLIPAKFLNFVPNLAQLTQVFIDALLSDRKKEDWFEDLWTIVLTDDTDEIVGSIILTQFDGSGGVMELSVLNRNYQIRQGSMMVISCPKDRCEISYKLKGGHVLGKTESAIEVYGGKLGVMVDGRGL</sequence>
<comment type="caution">
    <text evidence="1">The sequence shown here is derived from an EMBL/GenBank/DDBJ whole genome shotgun (WGS) entry which is preliminary data.</text>
</comment>
<dbReference type="EMBL" id="MFDT01000035">
    <property type="protein sequence ID" value="OGE64815.1"/>
    <property type="molecule type" value="Genomic_DNA"/>
</dbReference>
<accession>A0A1F5MHH0</accession>